<proteinExistence type="predicted"/>
<keyword evidence="6" id="KW-1185">Reference proteome</keyword>
<dbReference type="InterPro" id="IPR008397">
    <property type="entry name" value="Alginate_lyase_dom"/>
</dbReference>
<dbReference type="Gene3D" id="1.50.10.100">
    <property type="entry name" value="Chondroitin AC/alginate lyase"/>
    <property type="match status" value="1"/>
</dbReference>
<feature type="chain" id="PRO_5002249019" description="Alginate lyase domain-containing protein" evidence="3">
    <location>
        <begin position="25"/>
        <end position="607"/>
    </location>
</feature>
<protein>
    <recommendedName>
        <fullName evidence="4">Alginate lyase domain-containing protein</fullName>
    </recommendedName>
</protein>
<feature type="signal peptide" evidence="3">
    <location>
        <begin position="1"/>
        <end position="24"/>
    </location>
</feature>
<dbReference type="GO" id="GO:0042597">
    <property type="term" value="C:periplasmic space"/>
    <property type="evidence" value="ECO:0007669"/>
    <property type="project" value="InterPro"/>
</dbReference>
<dbReference type="OMA" id="PFECPAV"/>
<evidence type="ECO:0000256" key="2">
    <source>
        <dbReference type="ARBA" id="ARBA00023239"/>
    </source>
</evidence>
<dbReference type="AlphaFoldDB" id="A0A0D2Q2G5"/>
<dbReference type="InterPro" id="IPR008929">
    <property type="entry name" value="Chondroitin_lyas"/>
</dbReference>
<evidence type="ECO:0000313" key="6">
    <source>
        <dbReference type="Proteomes" id="UP000054270"/>
    </source>
</evidence>
<evidence type="ECO:0000259" key="4">
    <source>
        <dbReference type="Pfam" id="PF05426"/>
    </source>
</evidence>
<dbReference type="SUPFAM" id="SSF48230">
    <property type="entry name" value="Chondroitin AC/alginate lyase"/>
    <property type="match status" value="1"/>
</dbReference>
<reference evidence="6" key="1">
    <citation type="submission" date="2014-04" db="EMBL/GenBank/DDBJ databases">
        <title>Evolutionary Origins and Diversification of the Mycorrhizal Mutualists.</title>
        <authorList>
            <consortium name="DOE Joint Genome Institute"/>
            <consortium name="Mycorrhizal Genomics Consortium"/>
            <person name="Kohler A."/>
            <person name="Kuo A."/>
            <person name="Nagy L.G."/>
            <person name="Floudas D."/>
            <person name="Copeland A."/>
            <person name="Barry K.W."/>
            <person name="Cichocki N."/>
            <person name="Veneault-Fourrey C."/>
            <person name="LaButti K."/>
            <person name="Lindquist E.A."/>
            <person name="Lipzen A."/>
            <person name="Lundell T."/>
            <person name="Morin E."/>
            <person name="Murat C."/>
            <person name="Riley R."/>
            <person name="Ohm R."/>
            <person name="Sun H."/>
            <person name="Tunlid A."/>
            <person name="Henrissat B."/>
            <person name="Grigoriev I.V."/>
            <person name="Hibbett D.S."/>
            <person name="Martin F."/>
        </authorList>
    </citation>
    <scope>NUCLEOTIDE SEQUENCE [LARGE SCALE GENOMIC DNA]</scope>
    <source>
        <strain evidence="6">FD-334 SS-4</strain>
    </source>
</reference>
<dbReference type="OrthoDB" id="63533at2759"/>
<sequence>MFLQNLPLRVITVLFSLQVVFVLGDPNDWVNVDYVISQAAKEQSRSDTVDARATIVRNAGSSAGKGPWTITNSKGDVPPSKDPHDYLSWAPYHWPDCNWCTQTAGRTHLAHTVAGPGQNNSDSNGTISAPFLEDPYSNESVLSRRTRRQIKHRRSRILFNIDLDLEELADPVPPVGPDPSEISALSSVELPTSSTLTLKPTSISTPTATITSAASTSSGRAYAPAKAAAKPTKTSCTPTPTKALAPSATWTTCPYVGRDGQVNPDVRDLNGPDAINDASQAVIYNAIAYALEGTSTYSKNVANLINTFFLAPDTKMNPNMNFGQIVRGPGPDGVSGTFTGILDLRGIVKIINGIAIIKAAGSPDWTQVFEQQMKAWLTDYVNWLKTSSIGQITASRPNNHGTFYTSQVAAAKMSSGDQQGAALDLQAFFAGPFLDQVAQSGEQPFEAIRTRPYHYRNFNLEALITNAKLGDQIGLNLWIRKSKYGATIQTALDFVLTLNPGNEDRSLVFPHVASVSAAYGDPTGKYAAFLRKNDPTYQSKPYYFYDQPVAIPNSPAATKQGKRFSRKRDGTIPDIPFECPAVFQGVVKVEIANGVFVTCDELRPLYN</sequence>
<feature type="domain" description="Alginate lyase" evidence="4">
    <location>
        <begin position="222"/>
        <end position="497"/>
    </location>
</feature>
<dbReference type="STRING" id="945553.A0A0D2Q2G5"/>
<dbReference type="GO" id="GO:0016829">
    <property type="term" value="F:lyase activity"/>
    <property type="evidence" value="ECO:0007669"/>
    <property type="project" value="UniProtKB-KW"/>
</dbReference>
<organism evidence="5 6">
    <name type="scientific">Hypholoma sublateritium (strain FD-334 SS-4)</name>
    <dbReference type="NCBI Taxonomy" id="945553"/>
    <lineage>
        <taxon>Eukaryota</taxon>
        <taxon>Fungi</taxon>
        <taxon>Dikarya</taxon>
        <taxon>Basidiomycota</taxon>
        <taxon>Agaricomycotina</taxon>
        <taxon>Agaricomycetes</taxon>
        <taxon>Agaricomycetidae</taxon>
        <taxon>Agaricales</taxon>
        <taxon>Agaricineae</taxon>
        <taxon>Strophariaceae</taxon>
        <taxon>Hypholoma</taxon>
    </lineage>
</organism>
<evidence type="ECO:0000256" key="3">
    <source>
        <dbReference type="SAM" id="SignalP"/>
    </source>
</evidence>
<evidence type="ECO:0000313" key="5">
    <source>
        <dbReference type="EMBL" id="KJA25740.1"/>
    </source>
</evidence>
<dbReference type="Pfam" id="PF05426">
    <property type="entry name" value="Alginate_lyase"/>
    <property type="match status" value="1"/>
</dbReference>
<accession>A0A0D2Q2G5</accession>
<dbReference type="Proteomes" id="UP000054270">
    <property type="component" value="Unassembled WGS sequence"/>
</dbReference>
<keyword evidence="2" id="KW-0456">Lyase</keyword>
<keyword evidence="1 3" id="KW-0732">Signal</keyword>
<dbReference type="EMBL" id="KN817530">
    <property type="protein sequence ID" value="KJA25740.1"/>
    <property type="molecule type" value="Genomic_DNA"/>
</dbReference>
<evidence type="ECO:0000256" key="1">
    <source>
        <dbReference type="ARBA" id="ARBA00022729"/>
    </source>
</evidence>
<gene>
    <name evidence="5" type="ORF">HYPSUDRAFT_37189</name>
</gene>
<name>A0A0D2Q2G5_HYPSF</name>